<accession>A0A3R6DYL1</accession>
<reference evidence="1 2" key="1">
    <citation type="submission" date="2018-08" db="EMBL/GenBank/DDBJ databases">
        <title>A genome reference for cultivated species of the human gut microbiota.</title>
        <authorList>
            <person name="Zou Y."/>
            <person name="Xue W."/>
            <person name="Luo G."/>
        </authorList>
    </citation>
    <scope>NUCLEOTIDE SEQUENCE [LARGE SCALE GENOMIC DNA]</scope>
    <source>
        <strain evidence="1 2">AM22-1</strain>
    </source>
</reference>
<dbReference type="AlphaFoldDB" id="A0A3R6DYL1"/>
<evidence type="ECO:0000313" key="2">
    <source>
        <dbReference type="Proteomes" id="UP000286501"/>
    </source>
</evidence>
<dbReference type="EMBL" id="QRIN01000060">
    <property type="protein sequence ID" value="RHG63696.1"/>
    <property type="molecule type" value="Genomic_DNA"/>
</dbReference>
<dbReference type="Proteomes" id="UP000286501">
    <property type="component" value="Unassembled WGS sequence"/>
</dbReference>
<evidence type="ECO:0000313" key="1">
    <source>
        <dbReference type="EMBL" id="RHG63696.1"/>
    </source>
</evidence>
<protein>
    <submittedName>
        <fullName evidence="1">Uncharacterized protein</fullName>
    </submittedName>
</protein>
<proteinExistence type="predicted"/>
<sequence>MMLPTSIRQKSSELFPNDTEKQRIFCMGAAFSLGKDLSDFEEEGQQEEVQQEEVQQEEIYPCQEALDMWLAYKKEKRQKYQPRGLAALKKNLLKMSNGNPEYAKVIVEHSMGNNYSGLYAPKNNGVNSYEQQQRTFNKISSILAD</sequence>
<name>A0A3R6DYL1_9BACT</name>
<comment type="caution">
    <text evidence="1">The sequence shown here is derived from an EMBL/GenBank/DDBJ whole genome shotgun (WGS) entry which is preliminary data.</text>
</comment>
<organism evidence="1 2">
    <name type="scientific">Segatella copri</name>
    <dbReference type="NCBI Taxonomy" id="165179"/>
    <lineage>
        <taxon>Bacteria</taxon>
        <taxon>Pseudomonadati</taxon>
        <taxon>Bacteroidota</taxon>
        <taxon>Bacteroidia</taxon>
        <taxon>Bacteroidales</taxon>
        <taxon>Prevotellaceae</taxon>
        <taxon>Segatella</taxon>
    </lineage>
</organism>
<gene>
    <name evidence="1" type="ORF">DW250_12275</name>
</gene>
<dbReference type="RefSeq" id="WP_118201397.1">
    <property type="nucleotide sequence ID" value="NZ_QRIE01000016.1"/>
</dbReference>